<accession>A0A327PV22</accession>
<organism evidence="1 2">
    <name type="scientific">Algoriphagus yeomjeoni</name>
    <dbReference type="NCBI Taxonomy" id="291403"/>
    <lineage>
        <taxon>Bacteria</taxon>
        <taxon>Pseudomonadati</taxon>
        <taxon>Bacteroidota</taxon>
        <taxon>Cytophagia</taxon>
        <taxon>Cytophagales</taxon>
        <taxon>Cyclobacteriaceae</taxon>
        <taxon>Algoriphagus</taxon>
    </lineage>
</organism>
<dbReference type="Pfam" id="PF26421">
    <property type="entry name" value="Avidin_like"/>
    <property type="match status" value="1"/>
</dbReference>
<reference evidence="1 2" key="1">
    <citation type="submission" date="2018-06" db="EMBL/GenBank/DDBJ databases">
        <title>Genomic Encyclopedia of Archaeal and Bacterial Type Strains, Phase II (KMG-II): from individual species to whole genera.</title>
        <authorList>
            <person name="Goeker M."/>
        </authorList>
    </citation>
    <scope>NUCLEOTIDE SEQUENCE [LARGE SCALE GENOMIC DNA]</scope>
    <source>
        <strain evidence="1 2">DSM 23446</strain>
    </source>
</reference>
<dbReference type="InterPro" id="IPR058595">
    <property type="entry name" value="Avidin-like"/>
</dbReference>
<sequence>MNYNNKTFRPISNSENGETSAETLFHYKQDENVLTCIYSGGKIIKGHLIALVDEAGNINMRYQQLNTAGELMTGICQSKPEVLENGKIRLHETWQWTSGDCSAGESVLEEV</sequence>
<dbReference type="AlphaFoldDB" id="A0A327PV22"/>
<evidence type="ECO:0000313" key="2">
    <source>
        <dbReference type="Proteomes" id="UP000249610"/>
    </source>
</evidence>
<name>A0A327PV22_9BACT</name>
<dbReference type="OrthoDB" id="5684515at2"/>
<comment type="caution">
    <text evidence="1">The sequence shown here is derived from an EMBL/GenBank/DDBJ whole genome shotgun (WGS) entry which is preliminary data.</text>
</comment>
<dbReference type="RefSeq" id="WP_111609527.1">
    <property type="nucleotide sequence ID" value="NZ_QLLK01000001.1"/>
</dbReference>
<evidence type="ECO:0000313" key="1">
    <source>
        <dbReference type="EMBL" id="RAI94812.1"/>
    </source>
</evidence>
<evidence type="ECO:0008006" key="3">
    <source>
        <dbReference type="Google" id="ProtNLM"/>
    </source>
</evidence>
<dbReference type="Proteomes" id="UP000249610">
    <property type="component" value="Unassembled WGS sequence"/>
</dbReference>
<gene>
    <name evidence="1" type="ORF">LV83_00059</name>
</gene>
<keyword evidence="2" id="KW-1185">Reference proteome</keyword>
<proteinExistence type="predicted"/>
<protein>
    <recommendedName>
        <fullName evidence="3">N-acetylglutamate synthase</fullName>
    </recommendedName>
</protein>
<dbReference type="EMBL" id="QLLK01000001">
    <property type="protein sequence ID" value="RAI94812.1"/>
    <property type="molecule type" value="Genomic_DNA"/>
</dbReference>